<organism evidence="2 3">
    <name type="scientific">Methylorubrum populi</name>
    <dbReference type="NCBI Taxonomy" id="223967"/>
    <lineage>
        <taxon>Bacteria</taxon>
        <taxon>Pseudomonadati</taxon>
        <taxon>Pseudomonadota</taxon>
        <taxon>Alphaproteobacteria</taxon>
        <taxon>Hyphomicrobiales</taxon>
        <taxon>Methylobacteriaceae</taxon>
        <taxon>Methylorubrum</taxon>
    </lineage>
</organism>
<dbReference type="EMBL" id="AP014809">
    <property type="protein sequence ID" value="BAU91463.1"/>
    <property type="molecule type" value="Genomic_DNA"/>
</dbReference>
<dbReference type="Proteomes" id="UP000218288">
    <property type="component" value="Chromosome"/>
</dbReference>
<proteinExistence type="predicted"/>
<feature type="region of interest" description="Disordered" evidence="1">
    <location>
        <begin position="157"/>
        <end position="209"/>
    </location>
</feature>
<sequence>MTSRTEGQGPSTEAPDGNPRPHQLDLPFDPTSGRPGVPRDRELDTAGPNRRGPNELDAPVRAGSDAPEGPDDRDPSLDAGPCRGVGPGERDTIYVDRHITRLGVRVHGRTYSSPAVQAARMAGERRVRVAVDAADPRWIFALVRGAWHRVPCGDAPAGKAPLRGGPRAAARPDAANRALPSAGTTNVIDLEAARRKRSAASEPSPAGSR</sequence>
<dbReference type="AlphaFoldDB" id="A0A160PGP7"/>
<evidence type="ECO:0000313" key="3">
    <source>
        <dbReference type="Proteomes" id="UP000218288"/>
    </source>
</evidence>
<protein>
    <submittedName>
        <fullName evidence="2">Uncharacterized protein</fullName>
    </submittedName>
</protein>
<gene>
    <name evidence="2" type="ORF">MPPM_2858</name>
</gene>
<feature type="compositionally biased region" description="Low complexity" evidence="1">
    <location>
        <begin position="157"/>
        <end position="178"/>
    </location>
</feature>
<feature type="region of interest" description="Disordered" evidence="1">
    <location>
        <begin position="1"/>
        <end position="90"/>
    </location>
</feature>
<feature type="compositionally biased region" description="Polar residues" evidence="1">
    <location>
        <begin position="1"/>
        <end position="11"/>
    </location>
</feature>
<reference evidence="2 3" key="1">
    <citation type="journal article" date="2016" name="Genome Announc.">
        <title>Complete Genome Sequence of Methylobacterium populi P-1M, Isolated from Pink-Pigmented Household Biofilm.</title>
        <authorList>
            <person name="Morohoshi T."/>
            <person name="Ikeda T."/>
        </authorList>
    </citation>
    <scope>NUCLEOTIDE SEQUENCE [LARGE SCALE GENOMIC DNA]</scope>
    <source>
        <strain evidence="2 3">P-1M</strain>
    </source>
</reference>
<feature type="compositionally biased region" description="Low complexity" evidence="1">
    <location>
        <begin position="200"/>
        <end position="209"/>
    </location>
</feature>
<name>A0A160PGP7_9HYPH</name>
<accession>A0A160PGP7</accession>
<evidence type="ECO:0000313" key="2">
    <source>
        <dbReference type="EMBL" id="BAU91463.1"/>
    </source>
</evidence>
<evidence type="ECO:0000256" key="1">
    <source>
        <dbReference type="SAM" id="MobiDB-lite"/>
    </source>
</evidence>